<gene>
    <name evidence="1" type="ORF">MAR_026518</name>
</gene>
<evidence type="ECO:0000313" key="2">
    <source>
        <dbReference type="Proteomes" id="UP001164746"/>
    </source>
</evidence>
<reference evidence="1" key="1">
    <citation type="submission" date="2022-11" db="EMBL/GenBank/DDBJ databases">
        <title>Centuries of genome instability and evolution in soft-shell clam transmissible cancer (bioRxiv).</title>
        <authorList>
            <person name="Hart S.F.M."/>
            <person name="Yonemitsu M.A."/>
            <person name="Giersch R.M."/>
            <person name="Beal B.F."/>
            <person name="Arriagada G."/>
            <person name="Davis B.W."/>
            <person name="Ostrander E.A."/>
            <person name="Goff S.P."/>
            <person name="Metzger M.J."/>
        </authorList>
    </citation>
    <scope>NUCLEOTIDE SEQUENCE</scope>
    <source>
        <strain evidence="1">MELC-2E11</strain>
        <tissue evidence="1">Siphon/mantle</tissue>
    </source>
</reference>
<feature type="non-terminal residue" evidence="1">
    <location>
        <position position="1"/>
    </location>
</feature>
<dbReference type="EMBL" id="CP111019">
    <property type="protein sequence ID" value="WAR12338.1"/>
    <property type="molecule type" value="Genomic_DNA"/>
</dbReference>
<accession>A0ABY7EUW8</accession>
<protein>
    <submittedName>
        <fullName evidence="1">Uncharacterized protein</fullName>
    </submittedName>
</protein>
<organism evidence="1 2">
    <name type="scientific">Mya arenaria</name>
    <name type="common">Soft-shell clam</name>
    <dbReference type="NCBI Taxonomy" id="6604"/>
    <lineage>
        <taxon>Eukaryota</taxon>
        <taxon>Metazoa</taxon>
        <taxon>Spiralia</taxon>
        <taxon>Lophotrochozoa</taxon>
        <taxon>Mollusca</taxon>
        <taxon>Bivalvia</taxon>
        <taxon>Autobranchia</taxon>
        <taxon>Heteroconchia</taxon>
        <taxon>Euheterodonta</taxon>
        <taxon>Imparidentia</taxon>
        <taxon>Neoheterodontei</taxon>
        <taxon>Myida</taxon>
        <taxon>Myoidea</taxon>
        <taxon>Myidae</taxon>
        <taxon>Mya</taxon>
    </lineage>
</organism>
<name>A0ABY7EUW8_MYAAR</name>
<proteinExistence type="predicted"/>
<dbReference type="Proteomes" id="UP001164746">
    <property type="component" value="Chromosome 8"/>
</dbReference>
<evidence type="ECO:0000313" key="1">
    <source>
        <dbReference type="EMBL" id="WAR12338.1"/>
    </source>
</evidence>
<sequence>MDHGAVSKGIASASCAGLIEWDHVNKIIQEGMDKYNSIPQFWNYIMSKKQDNIGVAPLKKKSNLLSDAEGKAEILIDQFQSLFTKSNETTTPELLNRNSYPNVSHLLITSKG</sequence>
<keyword evidence="2" id="KW-1185">Reference proteome</keyword>